<name>A0ABT1RYP9_9FIRM</name>
<feature type="transmembrane region" description="Helical" evidence="1">
    <location>
        <begin position="122"/>
        <end position="142"/>
    </location>
</feature>
<protein>
    <submittedName>
        <fullName evidence="2">Sigma-E processing peptidase SpoIIGA</fullName>
    </submittedName>
</protein>
<evidence type="ECO:0000256" key="1">
    <source>
        <dbReference type="SAM" id="Phobius"/>
    </source>
</evidence>
<feature type="transmembrane region" description="Helical" evidence="1">
    <location>
        <begin position="6"/>
        <end position="25"/>
    </location>
</feature>
<evidence type="ECO:0000313" key="3">
    <source>
        <dbReference type="Proteomes" id="UP001524473"/>
    </source>
</evidence>
<gene>
    <name evidence="2" type="ORF">NE695_07800</name>
</gene>
<sequence>MPLTIYADILVLNNLYIDFFLLWCVKKFLHLHPGKGRLVLGALAGALSALLVLLPVSRLILLLFGALSALAATAAAFAPLKPFLFWKAALAFWVFSFLLAGFLLFLLTYLPTSGLAVLGNAVYFDFSPLFLLCATCAAYLVFSLLQKLFPKSAPARYCRICVENQGRTAVVLCKADTGCSLHEPFSGLPVLVAEAGLLKPVAPLSVLSYLESSSADGKLRLVPFESMGGSGLLPAFRPDRVYLQRSGESLECYVALCPRKLSAGQFNGLYNPDLFPETISFEPNGGIL</sequence>
<keyword evidence="1" id="KW-1133">Transmembrane helix</keyword>
<keyword evidence="1" id="KW-0472">Membrane</keyword>
<dbReference type="EMBL" id="JANFZH010000015">
    <property type="protein sequence ID" value="MCQ4839815.1"/>
    <property type="molecule type" value="Genomic_DNA"/>
</dbReference>
<reference evidence="2 3" key="1">
    <citation type="submission" date="2022-06" db="EMBL/GenBank/DDBJ databases">
        <title>Isolation of gut microbiota from human fecal samples.</title>
        <authorList>
            <person name="Pamer E.G."/>
            <person name="Barat B."/>
            <person name="Waligurski E."/>
            <person name="Medina S."/>
            <person name="Paddock L."/>
            <person name="Mostad J."/>
        </authorList>
    </citation>
    <scope>NUCLEOTIDE SEQUENCE [LARGE SCALE GENOMIC DNA]</scope>
    <source>
        <strain evidence="2 3">DFI.9.73</strain>
    </source>
</reference>
<comment type="caution">
    <text evidence="2">The sequence shown here is derived from an EMBL/GenBank/DDBJ whole genome shotgun (WGS) entry which is preliminary data.</text>
</comment>
<dbReference type="Proteomes" id="UP001524473">
    <property type="component" value="Unassembled WGS sequence"/>
</dbReference>
<dbReference type="Pfam" id="PF03419">
    <property type="entry name" value="Peptidase_U4"/>
    <property type="match status" value="1"/>
</dbReference>
<dbReference type="RefSeq" id="WP_256191764.1">
    <property type="nucleotide sequence ID" value="NZ_CALCKC010000336.1"/>
</dbReference>
<evidence type="ECO:0000313" key="2">
    <source>
        <dbReference type="EMBL" id="MCQ4839815.1"/>
    </source>
</evidence>
<organism evidence="2 3">
    <name type="scientific">Neglectibacter timonensis</name>
    <dbReference type="NCBI Taxonomy" id="1776382"/>
    <lineage>
        <taxon>Bacteria</taxon>
        <taxon>Bacillati</taxon>
        <taxon>Bacillota</taxon>
        <taxon>Clostridia</taxon>
        <taxon>Eubacteriales</taxon>
        <taxon>Oscillospiraceae</taxon>
        <taxon>Neglectibacter</taxon>
    </lineage>
</organism>
<feature type="transmembrane region" description="Helical" evidence="1">
    <location>
        <begin position="90"/>
        <end position="110"/>
    </location>
</feature>
<dbReference type="InterPro" id="IPR005081">
    <property type="entry name" value="SpoIIGA"/>
</dbReference>
<feature type="transmembrane region" description="Helical" evidence="1">
    <location>
        <begin position="60"/>
        <end position="78"/>
    </location>
</feature>
<keyword evidence="1" id="KW-0812">Transmembrane</keyword>
<proteinExistence type="predicted"/>
<accession>A0ABT1RYP9</accession>
<feature type="transmembrane region" description="Helical" evidence="1">
    <location>
        <begin position="37"/>
        <end position="54"/>
    </location>
</feature>
<keyword evidence="3" id="KW-1185">Reference proteome</keyword>